<comment type="induction">
    <text evidence="8">By stress conditions e.g. heat shock.</text>
</comment>
<proteinExistence type="evidence at transcript level"/>
<keyword evidence="6 8" id="KW-0346">Stress response</keyword>
<dbReference type="PROSITE" id="PS00297">
    <property type="entry name" value="HSP70_1"/>
    <property type="match status" value="1"/>
</dbReference>
<evidence type="ECO:0000256" key="11">
    <source>
        <dbReference type="SAM" id="MobiDB-lite"/>
    </source>
</evidence>
<feature type="region of interest" description="Disordered" evidence="11">
    <location>
        <begin position="611"/>
        <end position="636"/>
    </location>
</feature>
<dbReference type="PROSITE" id="PS00329">
    <property type="entry name" value="HSP70_2"/>
    <property type="match status" value="1"/>
</dbReference>
<dbReference type="NCBIfam" id="TIGR02350">
    <property type="entry name" value="prok_dnaK"/>
    <property type="match status" value="1"/>
</dbReference>
<dbReference type="Gene3D" id="3.30.420.40">
    <property type="match status" value="2"/>
</dbReference>
<dbReference type="Gene3D" id="3.90.640.10">
    <property type="entry name" value="Actin, Chain A, domain 4"/>
    <property type="match status" value="1"/>
</dbReference>
<dbReference type="AlphaFoldDB" id="A0A5P3VQH9"/>
<evidence type="ECO:0000313" key="12">
    <source>
        <dbReference type="EMBL" id="QEZ47713.1"/>
    </source>
</evidence>
<dbReference type="GO" id="GO:0140662">
    <property type="term" value="F:ATP-dependent protein folding chaperone"/>
    <property type="evidence" value="ECO:0007669"/>
    <property type="project" value="InterPro"/>
</dbReference>
<dbReference type="InterPro" id="IPR029048">
    <property type="entry name" value="HSP70_C_sf"/>
</dbReference>
<dbReference type="GO" id="GO:0005524">
    <property type="term" value="F:ATP binding"/>
    <property type="evidence" value="ECO:0007669"/>
    <property type="project" value="UniProtKB-UniRule"/>
</dbReference>
<dbReference type="SUPFAM" id="SSF100920">
    <property type="entry name" value="Heat shock protein 70kD (HSP70), peptide-binding domain"/>
    <property type="match status" value="1"/>
</dbReference>
<dbReference type="RefSeq" id="WP_151072486.1">
    <property type="nucleotide sequence ID" value="NZ_CP032519.1"/>
</dbReference>
<keyword evidence="3 8" id="KW-0597">Phosphoprotein</keyword>
<comment type="function">
    <text evidence="8">Acts as a chaperone.</text>
</comment>
<dbReference type="HAMAP" id="MF_00332">
    <property type="entry name" value="DnaK"/>
    <property type="match status" value="1"/>
</dbReference>
<gene>
    <name evidence="8 12" type="primary">dnaK</name>
    <name evidence="12" type="ORF">D2917_26780</name>
</gene>
<dbReference type="PROSITE" id="PS01036">
    <property type="entry name" value="HSP70_3"/>
    <property type="match status" value="1"/>
</dbReference>
<dbReference type="FunFam" id="1.20.1270.10:FF:000001">
    <property type="entry name" value="Molecular chaperone DnaK"/>
    <property type="match status" value="1"/>
</dbReference>
<dbReference type="Gene3D" id="2.60.34.10">
    <property type="entry name" value="Substrate Binding Domain Of DNAk, Chain A, domain 1"/>
    <property type="match status" value="1"/>
</dbReference>
<dbReference type="SUPFAM" id="SSF100934">
    <property type="entry name" value="Heat shock protein 70kD (HSP70), C-terminal subdomain"/>
    <property type="match status" value="1"/>
</dbReference>
<dbReference type="EMBL" id="CP032519">
    <property type="protein sequence ID" value="QEZ47713.1"/>
    <property type="molecule type" value="Genomic_DNA"/>
</dbReference>
<dbReference type="NCBIfam" id="NF003520">
    <property type="entry name" value="PRK05183.1"/>
    <property type="match status" value="1"/>
</dbReference>
<dbReference type="FunFam" id="3.90.640.10:FF:000003">
    <property type="entry name" value="Molecular chaperone DnaK"/>
    <property type="match status" value="1"/>
</dbReference>
<evidence type="ECO:0000256" key="8">
    <source>
        <dbReference type="HAMAP-Rule" id="MF_00332"/>
    </source>
</evidence>
<evidence type="ECO:0000256" key="3">
    <source>
        <dbReference type="ARBA" id="ARBA00022553"/>
    </source>
</evidence>
<dbReference type="FunFam" id="2.60.34.10:FF:000014">
    <property type="entry name" value="Chaperone protein DnaK HSP70"/>
    <property type="match status" value="1"/>
</dbReference>
<dbReference type="FunFam" id="3.30.30.30:FF:000003">
    <property type="entry name" value="Heat shock protein 9"/>
    <property type="match status" value="1"/>
</dbReference>
<dbReference type="FunFam" id="3.30.420.40:FF:000004">
    <property type="entry name" value="Molecular chaperone DnaK"/>
    <property type="match status" value="1"/>
</dbReference>
<dbReference type="Proteomes" id="UP000325743">
    <property type="component" value="Chromosome 2"/>
</dbReference>
<dbReference type="InterPro" id="IPR043129">
    <property type="entry name" value="ATPase_NBD"/>
</dbReference>
<comment type="similarity">
    <text evidence="1 8 9">Belongs to the heat shock protein 70 family.</text>
</comment>
<evidence type="ECO:0000313" key="13">
    <source>
        <dbReference type="Proteomes" id="UP000325743"/>
    </source>
</evidence>
<dbReference type="PANTHER" id="PTHR19375">
    <property type="entry name" value="HEAT SHOCK PROTEIN 70KDA"/>
    <property type="match status" value="1"/>
</dbReference>
<dbReference type="NCBIfam" id="NF001413">
    <property type="entry name" value="PRK00290.1"/>
    <property type="match status" value="1"/>
</dbReference>
<dbReference type="SUPFAM" id="SSF53067">
    <property type="entry name" value="Actin-like ATPase domain"/>
    <property type="match status" value="2"/>
</dbReference>
<name>A0A5P3VQH9_9BURK</name>
<keyword evidence="10" id="KW-0175">Coiled coil</keyword>
<accession>A0A5P3VQH9</accession>
<sequence>MGKIIGIDLGTTNSCVSIMEGNTPKVIENSEGARTTPSIIAYMEDGEILVGAPAKRQAVTNPRNTLYAVKRLIGRKFEEKEVQKDIGLMPYAIVKADNGDAWVSARDQKLAPPQVSAEVLRKMKKTAEDYLGEPVTEAVITVPAYFNDSQRQATKDAGRIAGLDVKRIINEPTAAALAFGLDKNEKGDRKIAVYDLGGGTFDISIIEIADVDGEKQFEVLSTNGDTFLGGEDFDQRIIDYIIAEFKKDQGVDLSKDVLALQRLKEAAEKAKIELSSSQQTEINLPYITADASGPKHLNLKITRAKLESLVEELITRTIEPCRTAIKDAGVKVSDIDDVILVGGMTRMPKVQEQVKEFFGKEARKDVNPDEAVAVGAAIQGSVLSGDRKDVLLLDVTPLSLGIETLGGVMTKMITKNTTIPTKHAQVFSTADDNQPAVTIKVFQGEREMASGNKLLGEFNLEGIPPAARGTPQIEVSFDIDANGILHVGAKDKATGKENRITIKANSGLSEDEIQRMVKDAEANAEEDKKARELADARNQADALIHSTKKAVTEYGDKLEAGEKEKIEAAIKELEDAARGGDKTEIDAKVNALSEASQKLGEKVYADMQAKAGEQGAAGAAGAAGAGAQQAQPQDDNVVDAEFKEVNDKK</sequence>
<keyword evidence="7 8" id="KW-0143">Chaperone</keyword>
<evidence type="ECO:0000256" key="6">
    <source>
        <dbReference type="ARBA" id="ARBA00023016"/>
    </source>
</evidence>
<evidence type="ECO:0000256" key="10">
    <source>
        <dbReference type="SAM" id="Coils"/>
    </source>
</evidence>
<dbReference type="InterPro" id="IPR018181">
    <property type="entry name" value="Heat_shock_70_CS"/>
</dbReference>
<feature type="modified residue" description="Phosphothreonine; by autocatalysis" evidence="8">
    <location>
        <position position="200"/>
    </location>
</feature>
<dbReference type="Pfam" id="PF00012">
    <property type="entry name" value="HSP70"/>
    <property type="match status" value="1"/>
</dbReference>
<protein>
    <recommendedName>
        <fullName evidence="2 8">Chaperone protein DnaK</fullName>
    </recommendedName>
    <alternativeName>
        <fullName evidence="8">HSP70</fullName>
    </alternativeName>
    <alternativeName>
        <fullName evidence="8">Heat shock 70 kDa protein</fullName>
    </alternativeName>
    <alternativeName>
        <fullName evidence="8">Heat shock protein 70</fullName>
    </alternativeName>
</protein>
<dbReference type="Gene3D" id="1.20.1270.10">
    <property type="match status" value="1"/>
</dbReference>
<keyword evidence="4 8" id="KW-0547">Nucleotide-binding</keyword>
<feature type="compositionally biased region" description="Low complexity" evidence="11">
    <location>
        <begin position="611"/>
        <end position="633"/>
    </location>
</feature>
<evidence type="ECO:0000256" key="1">
    <source>
        <dbReference type="ARBA" id="ARBA00007381"/>
    </source>
</evidence>
<evidence type="ECO:0000256" key="9">
    <source>
        <dbReference type="RuleBase" id="RU003322"/>
    </source>
</evidence>
<evidence type="ECO:0000256" key="7">
    <source>
        <dbReference type="ARBA" id="ARBA00023186"/>
    </source>
</evidence>
<dbReference type="PRINTS" id="PR00301">
    <property type="entry name" value="HEATSHOCK70"/>
</dbReference>
<dbReference type="InterPro" id="IPR012725">
    <property type="entry name" value="Chaperone_DnaK"/>
</dbReference>
<feature type="coiled-coil region" evidence="10">
    <location>
        <begin position="510"/>
        <end position="537"/>
    </location>
</feature>
<dbReference type="CDD" id="cd10234">
    <property type="entry name" value="ASKHA_NBD_HSP70_DnaK-like"/>
    <property type="match status" value="1"/>
</dbReference>
<evidence type="ECO:0000256" key="5">
    <source>
        <dbReference type="ARBA" id="ARBA00022840"/>
    </source>
</evidence>
<evidence type="ECO:0000256" key="2">
    <source>
        <dbReference type="ARBA" id="ARBA00014415"/>
    </source>
</evidence>
<dbReference type="InterPro" id="IPR013126">
    <property type="entry name" value="Hsp_70_fam"/>
</dbReference>
<organism evidence="12 13">
    <name type="scientific">Cupriavidus oxalaticus</name>
    <dbReference type="NCBI Taxonomy" id="96344"/>
    <lineage>
        <taxon>Bacteria</taxon>
        <taxon>Pseudomonadati</taxon>
        <taxon>Pseudomonadota</taxon>
        <taxon>Betaproteobacteria</taxon>
        <taxon>Burkholderiales</taxon>
        <taxon>Burkholderiaceae</taxon>
        <taxon>Cupriavidus</taxon>
    </lineage>
</organism>
<dbReference type="GO" id="GO:0051082">
    <property type="term" value="F:unfolded protein binding"/>
    <property type="evidence" value="ECO:0007669"/>
    <property type="project" value="InterPro"/>
</dbReference>
<reference evidence="12 13" key="1">
    <citation type="submission" date="2018-09" db="EMBL/GenBank/DDBJ databases">
        <title>Complete genome sequence of Cupriavidus oxalaticus T2, a bacterium capable of phenol tolerance and degradation.</title>
        <authorList>
            <person name="Yan J."/>
        </authorList>
    </citation>
    <scope>NUCLEOTIDE SEQUENCE [LARGE SCALE GENOMIC DNA]</scope>
    <source>
        <strain evidence="12 13">T2</strain>
    </source>
</reference>
<evidence type="ECO:0000256" key="4">
    <source>
        <dbReference type="ARBA" id="ARBA00022741"/>
    </source>
</evidence>
<keyword evidence="5 8" id="KW-0067">ATP-binding</keyword>
<dbReference type="InterPro" id="IPR029047">
    <property type="entry name" value="HSP70_peptide-bd_sf"/>
</dbReference>